<reference evidence="2" key="1">
    <citation type="submission" date="2020-11" db="EMBL/GenBank/DDBJ databases">
        <authorList>
            <person name="Whiteford S."/>
        </authorList>
    </citation>
    <scope>NUCLEOTIDE SEQUENCE</scope>
</reference>
<name>A0A8S4G5R6_PLUXY</name>
<evidence type="ECO:0000313" key="2">
    <source>
        <dbReference type="EMBL" id="CAG9135830.1"/>
    </source>
</evidence>
<dbReference type="PROSITE" id="PS51257">
    <property type="entry name" value="PROKAR_LIPOPROTEIN"/>
    <property type="match status" value="1"/>
</dbReference>
<keyword evidence="3" id="KW-1185">Reference proteome</keyword>
<evidence type="ECO:0000256" key="1">
    <source>
        <dbReference type="SAM" id="SignalP"/>
    </source>
</evidence>
<proteinExistence type="predicted"/>
<evidence type="ECO:0000313" key="3">
    <source>
        <dbReference type="Proteomes" id="UP000653454"/>
    </source>
</evidence>
<sequence length="76" mass="8609">MTVKVFLIMALLMGACYSDDEESDYESLMPWNSGTGKCSHFGMPCNTTQPCCSLLTCRRLFLPMFRKDINAKKCMP</sequence>
<accession>A0A8S4G5R6</accession>
<keyword evidence="1" id="KW-0732">Signal</keyword>
<feature type="signal peptide" evidence="1">
    <location>
        <begin position="1"/>
        <end position="18"/>
    </location>
</feature>
<gene>
    <name evidence="2" type="ORF">PLXY2_LOCUS14064</name>
</gene>
<dbReference type="AlphaFoldDB" id="A0A8S4G5R6"/>
<feature type="chain" id="PRO_5035725578" evidence="1">
    <location>
        <begin position="19"/>
        <end position="76"/>
    </location>
</feature>
<protein>
    <submittedName>
        <fullName evidence="2">(diamondback moth) hypothetical protein</fullName>
    </submittedName>
</protein>
<organism evidence="2 3">
    <name type="scientific">Plutella xylostella</name>
    <name type="common">Diamondback moth</name>
    <name type="synonym">Plutella maculipennis</name>
    <dbReference type="NCBI Taxonomy" id="51655"/>
    <lineage>
        <taxon>Eukaryota</taxon>
        <taxon>Metazoa</taxon>
        <taxon>Ecdysozoa</taxon>
        <taxon>Arthropoda</taxon>
        <taxon>Hexapoda</taxon>
        <taxon>Insecta</taxon>
        <taxon>Pterygota</taxon>
        <taxon>Neoptera</taxon>
        <taxon>Endopterygota</taxon>
        <taxon>Lepidoptera</taxon>
        <taxon>Glossata</taxon>
        <taxon>Ditrysia</taxon>
        <taxon>Yponomeutoidea</taxon>
        <taxon>Plutellidae</taxon>
        <taxon>Plutella</taxon>
    </lineage>
</organism>
<dbReference type="Proteomes" id="UP000653454">
    <property type="component" value="Unassembled WGS sequence"/>
</dbReference>
<dbReference type="EMBL" id="CAJHNJ030000115">
    <property type="protein sequence ID" value="CAG9135830.1"/>
    <property type="molecule type" value="Genomic_DNA"/>
</dbReference>
<comment type="caution">
    <text evidence="2">The sequence shown here is derived from an EMBL/GenBank/DDBJ whole genome shotgun (WGS) entry which is preliminary data.</text>
</comment>